<feature type="transmembrane region" description="Helical" evidence="1">
    <location>
        <begin position="112"/>
        <end position="132"/>
    </location>
</feature>
<dbReference type="EMBL" id="DMDD01000239">
    <property type="protein sequence ID" value="HAF73131.1"/>
    <property type="molecule type" value="Genomic_DNA"/>
</dbReference>
<evidence type="ECO:0008006" key="4">
    <source>
        <dbReference type="Google" id="ProtNLM"/>
    </source>
</evidence>
<dbReference type="GO" id="GO:0005886">
    <property type="term" value="C:plasma membrane"/>
    <property type="evidence" value="ECO:0007669"/>
    <property type="project" value="TreeGrafter"/>
</dbReference>
<name>A0A3B9QVW8_9CORY</name>
<sequence length="201" mass="20989">MSTPSQSPAGTPAGNPAADLLAALQKRGFQFLLWRGILAVLVGILLLISPFGSATVFGIIVGAWMVVDGLSTVGLSFDLKKQNTSWGWVLADGIIQTLFGLLVLLFPVTFAIVSAFFVLGFMAIGMVLSGVVELAAPVENRSGWTIAVGIVNILFGVLLGVLAITNPVDNVVTLSWLAGIAALALGISLIVFAVKLRNLDK</sequence>
<keyword evidence="1" id="KW-0812">Transmembrane</keyword>
<dbReference type="Proteomes" id="UP000260925">
    <property type="component" value="Unassembled WGS sequence"/>
</dbReference>
<dbReference type="RefSeq" id="WP_312778630.1">
    <property type="nucleotide sequence ID" value="NZ_DAITTX010000057.1"/>
</dbReference>
<dbReference type="PANTHER" id="PTHR34989">
    <property type="entry name" value="PROTEIN HDED"/>
    <property type="match status" value="1"/>
</dbReference>
<keyword evidence="1" id="KW-0472">Membrane</keyword>
<feature type="transmembrane region" description="Helical" evidence="1">
    <location>
        <begin position="176"/>
        <end position="194"/>
    </location>
</feature>
<feature type="transmembrane region" description="Helical" evidence="1">
    <location>
        <begin position="57"/>
        <end position="79"/>
    </location>
</feature>
<feature type="transmembrane region" description="Helical" evidence="1">
    <location>
        <begin position="144"/>
        <end position="164"/>
    </location>
</feature>
<keyword evidence="1" id="KW-1133">Transmembrane helix</keyword>
<comment type="caution">
    <text evidence="2">The sequence shown here is derived from an EMBL/GenBank/DDBJ whole genome shotgun (WGS) entry which is preliminary data.</text>
</comment>
<protein>
    <recommendedName>
        <fullName evidence="4">HdeD family acid-resistance protein</fullName>
    </recommendedName>
</protein>
<evidence type="ECO:0000313" key="2">
    <source>
        <dbReference type="EMBL" id="HAF73131.1"/>
    </source>
</evidence>
<proteinExistence type="predicted"/>
<dbReference type="InterPro" id="IPR052712">
    <property type="entry name" value="Acid_resist_chaperone_HdeD"/>
</dbReference>
<organism evidence="2 3">
    <name type="scientific">Corynebacterium variabile</name>
    <dbReference type="NCBI Taxonomy" id="1727"/>
    <lineage>
        <taxon>Bacteria</taxon>
        <taxon>Bacillati</taxon>
        <taxon>Actinomycetota</taxon>
        <taxon>Actinomycetes</taxon>
        <taxon>Mycobacteriales</taxon>
        <taxon>Corynebacteriaceae</taxon>
        <taxon>Corynebacterium</taxon>
    </lineage>
</organism>
<dbReference type="AlphaFoldDB" id="A0A3B9QVW8"/>
<dbReference type="PANTHER" id="PTHR34989:SF1">
    <property type="entry name" value="PROTEIN HDED"/>
    <property type="match status" value="1"/>
</dbReference>
<feature type="transmembrane region" description="Helical" evidence="1">
    <location>
        <begin position="86"/>
        <end position="106"/>
    </location>
</feature>
<gene>
    <name evidence="2" type="ORF">DCL06_10215</name>
</gene>
<evidence type="ECO:0000313" key="3">
    <source>
        <dbReference type="Proteomes" id="UP000260925"/>
    </source>
</evidence>
<evidence type="ECO:0000256" key="1">
    <source>
        <dbReference type="SAM" id="Phobius"/>
    </source>
</evidence>
<dbReference type="Pfam" id="PF03729">
    <property type="entry name" value="DUF308"/>
    <property type="match status" value="2"/>
</dbReference>
<dbReference type="InterPro" id="IPR005325">
    <property type="entry name" value="DUF308_memb"/>
</dbReference>
<feature type="transmembrane region" description="Helical" evidence="1">
    <location>
        <begin position="32"/>
        <end position="51"/>
    </location>
</feature>
<reference evidence="2 3" key="1">
    <citation type="journal article" date="2018" name="Nat. Biotechnol.">
        <title>A standardized bacterial taxonomy based on genome phylogeny substantially revises the tree of life.</title>
        <authorList>
            <person name="Parks D.H."/>
            <person name="Chuvochina M."/>
            <person name="Waite D.W."/>
            <person name="Rinke C."/>
            <person name="Skarshewski A."/>
            <person name="Chaumeil P.A."/>
            <person name="Hugenholtz P."/>
        </authorList>
    </citation>
    <scope>NUCLEOTIDE SEQUENCE [LARGE SCALE GENOMIC DNA]</scope>
    <source>
        <strain evidence="2">UBA9851</strain>
    </source>
</reference>
<accession>A0A3B9QVW8</accession>